<dbReference type="KEGG" id="ppx:T1E_3234"/>
<dbReference type="PATRIC" id="fig|1196325.3.peg.3202"/>
<evidence type="ECO:0000313" key="1">
    <source>
        <dbReference type="EMBL" id="AFO49071.1"/>
    </source>
</evidence>
<dbReference type="HOGENOM" id="CLU_3010917_0_0_6"/>
<reference evidence="2" key="1">
    <citation type="journal article" date="2013" name="Microb. Biotechnol.">
        <title>Metabolic potential of the organic-solvent tolerant Pseudomonas putida DOT-T1E deduced from its annotated genome.</title>
        <authorList>
            <person name="Udaondo Z."/>
            <person name="Molina L."/>
            <person name="Daniels C."/>
            <person name="Gomez M.J."/>
            <person name="Molina-Henares M.A."/>
            <person name="Matilla M.A."/>
            <person name="Roca A."/>
            <person name="Fernandez M."/>
            <person name="Duque E."/>
            <person name="Segura A."/>
            <person name="Ramos J.L."/>
        </authorList>
    </citation>
    <scope>NUCLEOTIDE SEQUENCE [LARGE SCALE GENOMIC DNA]</scope>
    <source>
        <strain evidence="2">DOT-T1E</strain>
    </source>
</reference>
<evidence type="ECO:0000313" key="2">
    <source>
        <dbReference type="Proteomes" id="UP000006503"/>
    </source>
</evidence>
<gene>
    <name evidence="1" type="ordered locus">T1E_3234</name>
</gene>
<organism evidence="1 2">
    <name type="scientific">Pseudomonas putida (strain DOT-T1E)</name>
    <dbReference type="NCBI Taxonomy" id="1196325"/>
    <lineage>
        <taxon>Bacteria</taxon>
        <taxon>Pseudomonadati</taxon>
        <taxon>Pseudomonadota</taxon>
        <taxon>Gammaproteobacteria</taxon>
        <taxon>Pseudomonadales</taxon>
        <taxon>Pseudomonadaceae</taxon>
        <taxon>Pseudomonas</taxon>
    </lineage>
</organism>
<proteinExistence type="predicted"/>
<protein>
    <submittedName>
        <fullName evidence="1">Uncharacterized protein</fullName>
    </submittedName>
</protein>
<accession>I7C7I9</accession>
<dbReference type="Proteomes" id="UP000006503">
    <property type="component" value="Chromosome"/>
</dbReference>
<dbReference type="AlphaFoldDB" id="I7C7I9"/>
<sequence>MIDQAALDELVDLMVRHLLRSLQRGKTFEEAEAVLEEVMRESIRKFNGAQGVGRGS</sequence>
<name>I7C7I9_PSEPT</name>
<dbReference type="EMBL" id="CP003734">
    <property type="protein sequence ID" value="AFO49071.1"/>
    <property type="molecule type" value="Genomic_DNA"/>
</dbReference>